<protein>
    <submittedName>
        <fullName evidence="5">Bacterial transferase hexapeptide repeat protein</fullName>
    </submittedName>
</protein>
<keyword evidence="3" id="KW-0677">Repeat</keyword>
<accession>C2G0V9</accession>
<dbReference type="CDD" id="cd04647">
    <property type="entry name" value="LbH_MAT_like"/>
    <property type="match status" value="1"/>
</dbReference>
<keyword evidence="4" id="KW-0012">Acyltransferase</keyword>
<dbReference type="GO" id="GO:0005829">
    <property type="term" value="C:cytosol"/>
    <property type="evidence" value="ECO:0007669"/>
    <property type="project" value="TreeGrafter"/>
</dbReference>
<dbReference type="InterPro" id="IPR001451">
    <property type="entry name" value="Hexapep"/>
</dbReference>
<evidence type="ECO:0000256" key="4">
    <source>
        <dbReference type="ARBA" id="ARBA00023315"/>
    </source>
</evidence>
<proteinExistence type="inferred from homology"/>
<dbReference type="InterPro" id="IPR051159">
    <property type="entry name" value="Hexapeptide_acetyltransf"/>
</dbReference>
<comment type="caution">
    <text evidence="5">The sequence shown here is derived from an EMBL/GenBank/DDBJ whole genome shotgun (WGS) entry which is preliminary data.</text>
</comment>
<name>C2G0V9_SPHSI</name>
<sequence>MLLREIINKYKFCLHTDRIGPDIPFTHWRLHFESTMKKLCKKKFKYFDESAQFRAGAYAVGCSKIHIGKRVVIRPGTMLFGETIISMECSILIEDDVMIGSGVHIYVNNHKFDDPSTPLIEQGYYPDQQVILKKGCWIGANAIILPGVIIGENAVIGAGSIVTKSVPDRTVFAGSPARFIKEIQ</sequence>
<gene>
    <name evidence="5" type="ORF">HMPREF0765_3215</name>
</gene>
<dbReference type="EMBL" id="ACHB01000071">
    <property type="protein sequence ID" value="EEI91189.1"/>
    <property type="molecule type" value="Genomic_DNA"/>
</dbReference>
<dbReference type="PANTHER" id="PTHR23416">
    <property type="entry name" value="SIALIC ACID SYNTHASE-RELATED"/>
    <property type="match status" value="1"/>
</dbReference>
<reference evidence="5 6" key="1">
    <citation type="submission" date="2009-01" db="EMBL/GenBank/DDBJ databases">
        <authorList>
            <person name="Qin X."/>
            <person name="Bachman B."/>
            <person name="Battles P."/>
            <person name="Bell A."/>
            <person name="Bess C."/>
            <person name="Bickham C."/>
            <person name="Chaboub L."/>
            <person name="Chen D."/>
            <person name="Coyle M."/>
            <person name="Deiros D.R."/>
            <person name="Dinh H."/>
            <person name="Forbes L."/>
            <person name="Fowler G."/>
            <person name="Francisco L."/>
            <person name="Fu Q."/>
            <person name="Gubbala S."/>
            <person name="Hale W."/>
            <person name="Han Y."/>
            <person name="Hemphill L."/>
            <person name="Highlander S.K."/>
            <person name="Hirani K."/>
            <person name="Hogues M."/>
            <person name="Jackson L."/>
            <person name="Jakkamsetti A."/>
            <person name="Javaid M."/>
            <person name="Jiang H."/>
            <person name="Korchina V."/>
            <person name="Kovar C."/>
            <person name="Lara F."/>
            <person name="Lee S."/>
            <person name="Mata R."/>
            <person name="Mathew T."/>
            <person name="Moen C."/>
            <person name="Morales K."/>
            <person name="Munidasa M."/>
            <person name="Nazareth L."/>
            <person name="Ngo R."/>
            <person name="Nguyen L."/>
            <person name="Okwuonu G."/>
            <person name="Ongeri F."/>
            <person name="Patil S."/>
            <person name="Petrosino J."/>
            <person name="Pham C."/>
            <person name="Pham P."/>
            <person name="Pu L.-L."/>
            <person name="Puazo M."/>
            <person name="Raj R."/>
            <person name="Reid J."/>
            <person name="Rouhana J."/>
            <person name="Saada N."/>
            <person name="Shang Y."/>
            <person name="Simmons D."/>
            <person name="Thornton R."/>
            <person name="Warren J."/>
            <person name="Weissenberger G."/>
            <person name="Zhang J."/>
            <person name="Zhang L."/>
            <person name="Zhou C."/>
            <person name="Zhu D."/>
            <person name="Muzny D."/>
            <person name="Worley K."/>
            <person name="Gibbs R."/>
        </authorList>
    </citation>
    <scope>NUCLEOTIDE SEQUENCE [LARGE SCALE GENOMIC DNA]</scope>
    <source>
        <strain evidence="5 6">ATCC 33300</strain>
    </source>
</reference>
<dbReference type="RefSeq" id="WP_003009022.1">
    <property type="nucleotide sequence ID" value="NZ_GG668632.1"/>
</dbReference>
<dbReference type="SUPFAM" id="SSF51161">
    <property type="entry name" value="Trimeric LpxA-like enzymes"/>
    <property type="match status" value="1"/>
</dbReference>
<dbReference type="Proteomes" id="UP000006241">
    <property type="component" value="Unassembled WGS sequence"/>
</dbReference>
<dbReference type="Pfam" id="PF00132">
    <property type="entry name" value="Hexapep"/>
    <property type="match status" value="1"/>
</dbReference>
<dbReference type="GO" id="GO:0008374">
    <property type="term" value="F:O-acyltransferase activity"/>
    <property type="evidence" value="ECO:0007669"/>
    <property type="project" value="TreeGrafter"/>
</dbReference>
<dbReference type="Gene3D" id="2.160.10.10">
    <property type="entry name" value="Hexapeptide repeat proteins"/>
    <property type="match status" value="1"/>
</dbReference>
<evidence type="ECO:0000256" key="1">
    <source>
        <dbReference type="ARBA" id="ARBA00007274"/>
    </source>
</evidence>
<evidence type="ECO:0000313" key="5">
    <source>
        <dbReference type="EMBL" id="EEI91189.1"/>
    </source>
</evidence>
<dbReference type="AlphaFoldDB" id="C2G0V9"/>
<dbReference type="HOGENOM" id="CLU_051638_7_3_10"/>
<dbReference type="PROSITE" id="PS00101">
    <property type="entry name" value="HEXAPEP_TRANSFERASES"/>
    <property type="match status" value="1"/>
</dbReference>
<evidence type="ECO:0000313" key="6">
    <source>
        <dbReference type="Proteomes" id="UP000006241"/>
    </source>
</evidence>
<dbReference type="PANTHER" id="PTHR23416:SF23">
    <property type="entry name" value="ACETYLTRANSFERASE C18B11.09C-RELATED"/>
    <property type="match status" value="1"/>
</dbReference>
<organism evidence="5 6">
    <name type="scientific">Sphingobacterium spiritivorum ATCC 33300</name>
    <dbReference type="NCBI Taxonomy" id="525372"/>
    <lineage>
        <taxon>Bacteria</taxon>
        <taxon>Pseudomonadati</taxon>
        <taxon>Bacteroidota</taxon>
        <taxon>Sphingobacteriia</taxon>
        <taxon>Sphingobacteriales</taxon>
        <taxon>Sphingobacteriaceae</taxon>
        <taxon>Sphingobacterium</taxon>
    </lineage>
</organism>
<dbReference type="InterPro" id="IPR011004">
    <property type="entry name" value="Trimer_LpxA-like_sf"/>
</dbReference>
<keyword evidence="2 5" id="KW-0808">Transferase</keyword>
<evidence type="ECO:0000256" key="3">
    <source>
        <dbReference type="ARBA" id="ARBA00022737"/>
    </source>
</evidence>
<evidence type="ECO:0000256" key="2">
    <source>
        <dbReference type="ARBA" id="ARBA00022679"/>
    </source>
</evidence>
<comment type="similarity">
    <text evidence="1">Belongs to the transferase hexapeptide repeat family.</text>
</comment>
<dbReference type="InterPro" id="IPR018357">
    <property type="entry name" value="Hexapep_transf_CS"/>
</dbReference>